<proteinExistence type="predicted"/>
<evidence type="ECO:0000313" key="1">
    <source>
        <dbReference type="EMBL" id="KAH6946498.1"/>
    </source>
</evidence>
<dbReference type="Proteomes" id="UP000821845">
    <property type="component" value="Chromosome 1"/>
</dbReference>
<name>A0ACB7THD6_HYAAI</name>
<evidence type="ECO:0000313" key="2">
    <source>
        <dbReference type="Proteomes" id="UP000821845"/>
    </source>
</evidence>
<gene>
    <name evidence="1" type="ORF">HPB50_013754</name>
</gene>
<organism evidence="1 2">
    <name type="scientific">Hyalomma asiaticum</name>
    <name type="common">Tick</name>
    <dbReference type="NCBI Taxonomy" id="266040"/>
    <lineage>
        <taxon>Eukaryota</taxon>
        <taxon>Metazoa</taxon>
        <taxon>Ecdysozoa</taxon>
        <taxon>Arthropoda</taxon>
        <taxon>Chelicerata</taxon>
        <taxon>Arachnida</taxon>
        <taxon>Acari</taxon>
        <taxon>Parasitiformes</taxon>
        <taxon>Ixodida</taxon>
        <taxon>Ixodoidea</taxon>
        <taxon>Ixodidae</taxon>
        <taxon>Hyalomminae</taxon>
        <taxon>Hyalomma</taxon>
    </lineage>
</organism>
<sequence>MTQDLLTSWLCKFDEDMVAKRRYMLILDSCTAYNIKSKLTAVNLTFLPANMTAKFQPLDHGVIATVKVKANTISKCFKWAGFVCNAETPEDDEHSDTVANEALNIDDVWSGLVGEQLFYCHRHLPRICRHRGQLAVCKEVSMDDAINTVVRGSAEVATDDDLDGKDDVDLTPEPDFSRKDALEYLTKVKAYYCTKKSLSKKSLQCLSFVEDEIVRGAVHKHHQTKTTAFFR</sequence>
<protein>
    <submittedName>
        <fullName evidence="1">Uncharacterized protein</fullName>
    </submittedName>
</protein>
<comment type="caution">
    <text evidence="1">The sequence shown here is derived from an EMBL/GenBank/DDBJ whole genome shotgun (WGS) entry which is preliminary data.</text>
</comment>
<keyword evidence="2" id="KW-1185">Reference proteome</keyword>
<dbReference type="EMBL" id="CM023481">
    <property type="protein sequence ID" value="KAH6946498.1"/>
    <property type="molecule type" value="Genomic_DNA"/>
</dbReference>
<reference evidence="1" key="1">
    <citation type="submission" date="2020-05" db="EMBL/GenBank/DDBJ databases">
        <title>Large-scale comparative analyses of tick genomes elucidate their genetic diversity and vector capacities.</title>
        <authorList>
            <person name="Jia N."/>
            <person name="Wang J."/>
            <person name="Shi W."/>
            <person name="Du L."/>
            <person name="Sun Y."/>
            <person name="Zhan W."/>
            <person name="Jiang J."/>
            <person name="Wang Q."/>
            <person name="Zhang B."/>
            <person name="Ji P."/>
            <person name="Sakyi L.B."/>
            <person name="Cui X."/>
            <person name="Yuan T."/>
            <person name="Jiang B."/>
            <person name="Yang W."/>
            <person name="Lam T.T.-Y."/>
            <person name="Chang Q."/>
            <person name="Ding S."/>
            <person name="Wang X."/>
            <person name="Zhu J."/>
            <person name="Ruan X."/>
            <person name="Zhao L."/>
            <person name="Wei J."/>
            <person name="Que T."/>
            <person name="Du C."/>
            <person name="Cheng J."/>
            <person name="Dai P."/>
            <person name="Han X."/>
            <person name="Huang E."/>
            <person name="Gao Y."/>
            <person name="Liu J."/>
            <person name="Shao H."/>
            <person name="Ye R."/>
            <person name="Li L."/>
            <person name="Wei W."/>
            <person name="Wang X."/>
            <person name="Wang C."/>
            <person name="Yang T."/>
            <person name="Huo Q."/>
            <person name="Li W."/>
            <person name="Guo W."/>
            <person name="Chen H."/>
            <person name="Zhou L."/>
            <person name="Ni X."/>
            <person name="Tian J."/>
            <person name="Zhou Y."/>
            <person name="Sheng Y."/>
            <person name="Liu T."/>
            <person name="Pan Y."/>
            <person name="Xia L."/>
            <person name="Li J."/>
            <person name="Zhao F."/>
            <person name="Cao W."/>
        </authorList>
    </citation>
    <scope>NUCLEOTIDE SEQUENCE</scope>
    <source>
        <strain evidence="1">Hyas-2018</strain>
    </source>
</reference>
<accession>A0ACB7THD6</accession>